<feature type="transmembrane region" description="Helical" evidence="1">
    <location>
        <begin position="60"/>
        <end position="83"/>
    </location>
</feature>
<name>A0ABP4ZD12_9MICO</name>
<proteinExistence type="predicted"/>
<keyword evidence="3" id="KW-1185">Reference proteome</keyword>
<keyword evidence="1" id="KW-0812">Transmembrane</keyword>
<comment type="caution">
    <text evidence="2">The sequence shown here is derived from an EMBL/GenBank/DDBJ whole genome shotgun (WGS) entry which is preliminary data.</text>
</comment>
<keyword evidence="1" id="KW-1133">Transmembrane helix</keyword>
<sequence length="96" mass="9959">MSLAPARRPVVDARLTKAAVVVAAVYAVMMAVRPLASALGTTSGPITFGATGAAGFRFGFFASSVYEAVVMIVGCVLWIRIILSIAAEQRAWAAEA</sequence>
<feature type="transmembrane region" description="Helical" evidence="1">
    <location>
        <begin position="20"/>
        <end position="40"/>
    </location>
</feature>
<dbReference type="Proteomes" id="UP001501094">
    <property type="component" value="Unassembled WGS sequence"/>
</dbReference>
<reference evidence="3" key="1">
    <citation type="journal article" date="2019" name="Int. J. Syst. Evol. Microbiol.">
        <title>The Global Catalogue of Microorganisms (GCM) 10K type strain sequencing project: providing services to taxonomists for standard genome sequencing and annotation.</title>
        <authorList>
            <consortium name="The Broad Institute Genomics Platform"/>
            <consortium name="The Broad Institute Genome Sequencing Center for Infectious Disease"/>
            <person name="Wu L."/>
            <person name="Ma J."/>
        </authorList>
    </citation>
    <scope>NUCLEOTIDE SEQUENCE [LARGE SCALE GENOMIC DNA]</scope>
    <source>
        <strain evidence="3">JCM 14326</strain>
    </source>
</reference>
<evidence type="ECO:0000256" key="1">
    <source>
        <dbReference type="SAM" id="Phobius"/>
    </source>
</evidence>
<protein>
    <submittedName>
        <fullName evidence="2">Uncharacterized protein</fullName>
    </submittedName>
</protein>
<evidence type="ECO:0000313" key="2">
    <source>
        <dbReference type="EMBL" id="GAA1851767.1"/>
    </source>
</evidence>
<gene>
    <name evidence="2" type="ORF">GCM10009751_05410</name>
</gene>
<organism evidence="2 3">
    <name type="scientific">Myceligenerans crystallogenes</name>
    <dbReference type="NCBI Taxonomy" id="316335"/>
    <lineage>
        <taxon>Bacteria</taxon>
        <taxon>Bacillati</taxon>
        <taxon>Actinomycetota</taxon>
        <taxon>Actinomycetes</taxon>
        <taxon>Micrococcales</taxon>
        <taxon>Promicromonosporaceae</taxon>
        <taxon>Myceligenerans</taxon>
    </lineage>
</organism>
<dbReference type="EMBL" id="BAAANL010000001">
    <property type="protein sequence ID" value="GAA1851767.1"/>
    <property type="molecule type" value="Genomic_DNA"/>
</dbReference>
<evidence type="ECO:0000313" key="3">
    <source>
        <dbReference type="Proteomes" id="UP001501094"/>
    </source>
</evidence>
<keyword evidence="1" id="KW-0472">Membrane</keyword>
<accession>A0ABP4ZD12</accession>